<name>A0A7G8PKM3_9MYCO</name>
<gene>
    <name evidence="2" type="ORF">HZU40_11960</name>
</gene>
<dbReference type="SUPFAM" id="SSF48498">
    <property type="entry name" value="Tetracyclin repressor-like, C-terminal domain"/>
    <property type="match status" value="1"/>
</dbReference>
<proteinExistence type="predicted"/>
<reference evidence="2 3" key="1">
    <citation type="submission" date="2020-07" db="EMBL/GenBank/DDBJ databases">
        <title>Draft genome sequence of four isobutane-metabolizing strains capable of cometabolically degrading diverse ether contaminants.</title>
        <authorList>
            <person name="Chen W."/>
            <person name="Faulkner N."/>
            <person name="Smith C."/>
            <person name="Hyman M."/>
        </authorList>
    </citation>
    <scope>NUCLEOTIDE SEQUENCE [LARGE SCALE GENOMIC DNA]</scope>
    <source>
        <strain evidence="2 3">2A</strain>
    </source>
</reference>
<accession>A0A7G8PKM3</accession>
<sequence>MHLLVEGFSWRSRFSIASRGWANRAFDMKVQGHEFEQGRAEMNPAQVTRRDAALRLLASLARRAQAAGALRRDLTINNLVPVLLAGRALGSLPVRGERRRPGASPPWPQPATTGRCRLAGSRIKVSMVLIENGAAVAG</sequence>
<evidence type="ECO:0000256" key="1">
    <source>
        <dbReference type="SAM" id="MobiDB-lite"/>
    </source>
</evidence>
<dbReference type="EMBL" id="CP059894">
    <property type="protein sequence ID" value="QNJ94889.1"/>
    <property type="molecule type" value="Genomic_DNA"/>
</dbReference>
<dbReference type="InterPro" id="IPR036271">
    <property type="entry name" value="Tet_transcr_reg_TetR-rel_C_sf"/>
</dbReference>
<dbReference type="Proteomes" id="UP000515498">
    <property type="component" value="Chromosome"/>
</dbReference>
<dbReference type="AlphaFoldDB" id="A0A7G8PKM3"/>
<dbReference type="KEGG" id="mflu:HZU40_11960"/>
<protein>
    <submittedName>
        <fullName evidence="2">Uncharacterized protein</fullName>
    </submittedName>
</protein>
<evidence type="ECO:0000313" key="3">
    <source>
        <dbReference type="Proteomes" id="UP000515498"/>
    </source>
</evidence>
<dbReference type="RefSeq" id="WP_187098486.1">
    <property type="nucleotide sequence ID" value="NZ_CP059894.1"/>
</dbReference>
<evidence type="ECO:0000313" key="2">
    <source>
        <dbReference type="EMBL" id="QNJ94889.1"/>
    </source>
</evidence>
<organism evidence="2 3">
    <name type="scientific">Mycolicibacterium fluoranthenivorans</name>
    <dbReference type="NCBI Taxonomy" id="258505"/>
    <lineage>
        <taxon>Bacteria</taxon>
        <taxon>Bacillati</taxon>
        <taxon>Actinomycetota</taxon>
        <taxon>Actinomycetes</taxon>
        <taxon>Mycobacteriales</taxon>
        <taxon>Mycobacteriaceae</taxon>
        <taxon>Mycolicibacterium</taxon>
    </lineage>
</organism>
<feature type="region of interest" description="Disordered" evidence="1">
    <location>
        <begin position="94"/>
        <end position="114"/>
    </location>
</feature>